<keyword evidence="1" id="KW-0472">Membrane</keyword>
<evidence type="ECO:0000313" key="2">
    <source>
        <dbReference type="EMBL" id="QSB15375.1"/>
    </source>
</evidence>
<organism evidence="2 3">
    <name type="scientific">Natronosporangium hydrolyticum</name>
    <dbReference type="NCBI Taxonomy" id="2811111"/>
    <lineage>
        <taxon>Bacteria</taxon>
        <taxon>Bacillati</taxon>
        <taxon>Actinomycetota</taxon>
        <taxon>Actinomycetes</taxon>
        <taxon>Micromonosporales</taxon>
        <taxon>Micromonosporaceae</taxon>
        <taxon>Natronosporangium</taxon>
    </lineage>
</organism>
<evidence type="ECO:0000256" key="1">
    <source>
        <dbReference type="SAM" id="Phobius"/>
    </source>
</evidence>
<evidence type="ECO:0000313" key="3">
    <source>
        <dbReference type="Proteomes" id="UP000662857"/>
    </source>
</evidence>
<feature type="transmembrane region" description="Helical" evidence="1">
    <location>
        <begin position="45"/>
        <end position="64"/>
    </location>
</feature>
<dbReference type="Proteomes" id="UP000662857">
    <property type="component" value="Chromosome"/>
</dbReference>
<sequence length="158" mass="16802">MRDRVRSWFAKPLVVVPLAAAMLIFVVVLDVNRLRDSAIWGTSDWLVGALGGLGVGLIGIVLIGRATRRLANGHRIVDRVCSFGFAYSATMVIVFAFTHNRYGPLPSADSPLMVAALSAPVVLAPGLAVMLVVAAVVHQRRGRGHAHGRAADTPTDRG</sequence>
<proteinExistence type="predicted"/>
<feature type="transmembrane region" description="Helical" evidence="1">
    <location>
        <begin position="117"/>
        <end position="137"/>
    </location>
</feature>
<dbReference type="EMBL" id="CP070499">
    <property type="protein sequence ID" value="QSB15375.1"/>
    <property type="molecule type" value="Genomic_DNA"/>
</dbReference>
<protein>
    <submittedName>
        <fullName evidence="2">Uncharacterized protein</fullName>
    </submittedName>
</protein>
<accession>A0A895YH42</accession>
<dbReference type="KEGG" id="nhy:JQS43_03170"/>
<keyword evidence="1" id="KW-1133">Transmembrane helix</keyword>
<dbReference type="AlphaFoldDB" id="A0A895YH42"/>
<gene>
    <name evidence="2" type="ORF">JQS43_03170</name>
</gene>
<name>A0A895YH42_9ACTN</name>
<feature type="transmembrane region" description="Helical" evidence="1">
    <location>
        <begin position="76"/>
        <end position="97"/>
    </location>
</feature>
<dbReference type="RefSeq" id="WP_239677557.1">
    <property type="nucleotide sequence ID" value="NZ_CP070499.1"/>
</dbReference>
<reference evidence="2" key="1">
    <citation type="submission" date="2021-02" db="EMBL/GenBank/DDBJ databases">
        <title>Natrosporangium hydrolyticum gen. nov., sp. nov, a haloalkaliphilic actinobacterium from a soda solonchak soil.</title>
        <authorList>
            <person name="Sorokin D.Y."/>
            <person name="Khijniak T.V."/>
            <person name="Zakharycheva A.P."/>
            <person name="Boueva O.V."/>
            <person name="Ariskina E.V."/>
            <person name="Hahnke R.L."/>
            <person name="Bunk B."/>
            <person name="Sproer C."/>
            <person name="Schumann P."/>
            <person name="Evtushenko L.I."/>
            <person name="Kublanov I.V."/>
        </authorList>
    </citation>
    <scope>NUCLEOTIDE SEQUENCE</scope>
    <source>
        <strain evidence="2">DSM 106523</strain>
    </source>
</reference>
<feature type="transmembrane region" description="Helical" evidence="1">
    <location>
        <begin position="12"/>
        <end position="29"/>
    </location>
</feature>
<keyword evidence="1" id="KW-0812">Transmembrane</keyword>
<keyword evidence="3" id="KW-1185">Reference proteome</keyword>